<keyword evidence="1" id="KW-0472">Membrane</keyword>
<feature type="transmembrane region" description="Helical" evidence="1">
    <location>
        <begin position="150"/>
        <end position="171"/>
    </location>
</feature>
<dbReference type="PANTHER" id="PTHR41309:SF2">
    <property type="entry name" value="MEMBRANE PROTEIN"/>
    <property type="match status" value="1"/>
</dbReference>
<feature type="transmembrane region" description="Helical" evidence="1">
    <location>
        <begin position="12"/>
        <end position="33"/>
    </location>
</feature>
<organism evidence="2 3">
    <name type="scientific">Paenibacillus algorifonticola</name>
    <dbReference type="NCBI Taxonomy" id="684063"/>
    <lineage>
        <taxon>Bacteria</taxon>
        <taxon>Bacillati</taxon>
        <taxon>Bacillota</taxon>
        <taxon>Bacilli</taxon>
        <taxon>Bacillales</taxon>
        <taxon>Paenibacillaceae</taxon>
        <taxon>Paenibacillus</taxon>
    </lineage>
</organism>
<feature type="transmembrane region" description="Helical" evidence="1">
    <location>
        <begin position="39"/>
        <end position="58"/>
    </location>
</feature>
<proteinExistence type="predicted"/>
<feature type="transmembrane region" description="Helical" evidence="1">
    <location>
        <begin position="183"/>
        <end position="203"/>
    </location>
</feature>
<protein>
    <submittedName>
        <fullName evidence="2">ABC-2 family transporter protein</fullName>
    </submittedName>
</protein>
<keyword evidence="1" id="KW-1133">Transmembrane helix</keyword>
<dbReference type="Pfam" id="PF13346">
    <property type="entry name" value="ABC2_membrane_5"/>
    <property type="match status" value="1"/>
</dbReference>
<evidence type="ECO:0000313" key="2">
    <source>
        <dbReference type="EMBL" id="SFF09351.1"/>
    </source>
</evidence>
<dbReference type="InterPro" id="IPR025699">
    <property type="entry name" value="ABC2_memb-like"/>
</dbReference>
<dbReference type="EMBL" id="FONN01000013">
    <property type="protein sequence ID" value="SFF09351.1"/>
    <property type="molecule type" value="Genomic_DNA"/>
</dbReference>
<dbReference type="Proteomes" id="UP000183410">
    <property type="component" value="Unassembled WGS sequence"/>
</dbReference>
<name>A0A1I2FY60_9BACL</name>
<dbReference type="AlphaFoldDB" id="A0A1I2FY60"/>
<keyword evidence="1" id="KW-0812">Transmembrane</keyword>
<dbReference type="OrthoDB" id="1655186at2"/>
<evidence type="ECO:0000313" key="3">
    <source>
        <dbReference type="Proteomes" id="UP000183410"/>
    </source>
</evidence>
<evidence type="ECO:0000256" key="1">
    <source>
        <dbReference type="SAM" id="Phobius"/>
    </source>
</evidence>
<gene>
    <name evidence="2" type="ORF">SAMN04487969_113175</name>
</gene>
<keyword evidence="3" id="KW-1185">Reference proteome</keyword>
<feature type="transmembrane region" description="Helical" evidence="1">
    <location>
        <begin position="85"/>
        <end position="111"/>
    </location>
</feature>
<feature type="transmembrane region" description="Helical" evidence="1">
    <location>
        <begin position="117"/>
        <end position="138"/>
    </location>
</feature>
<reference evidence="3" key="1">
    <citation type="submission" date="2016-10" db="EMBL/GenBank/DDBJ databases">
        <authorList>
            <person name="Varghese N."/>
            <person name="Submissions S."/>
        </authorList>
    </citation>
    <scope>NUCLEOTIDE SEQUENCE [LARGE SCALE GENOMIC DNA]</scope>
    <source>
        <strain evidence="3">CGMCC 1.10223</strain>
    </source>
</reference>
<dbReference type="PANTHER" id="PTHR41309">
    <property type="entry name" value="MEMBRANE PROTEIN-RELATED"/>
    <property type="match status" value="1"/>
</dbReference>
<dbReference type="RefSeq" id="WP_046232804.1">
    <property type="nucleotide sequence ID" value="NZ_FONN01000013.1"/>
</dbReference>
<sequence>MRGLLRNNFYSMASNIRLSLIMAGFLSLVPLVLKESAAIPMILSIQIFLFVVNTGASLRVDETSKWNKFELTLPIRRRTIIGAKYVSFTLLILLGVMMSLLTLGFVYVAGFELDPKIVIYSYGFGLTLSITLVSLMYPIMLKIGTEKNELVVFFSGFAAIGMMLVLAALLAPVTGGMQLRHPLVGMISSCMATILFVISYFVSVHIHRKKEFK</sequence>
<accession>A0A1I2FY60</accession>